<evidence type="ECO:0000259" key="12">
    <source>
        <dbReference type="SMART" id="SM00852"/>
    </source>
</evidence>
<comment type="function">
    <text evidence="2 11">Catalyzes the insertion of molybdate into adenylated molybdopterin with the concomitant release of AMP.</text>
</comment>
<keyword evidence="9 11" id="KW-0501">Molybdenum cofactor biosynthesis</keyword>
<dbReference type="InterPro" id="IPR038987">
    <property type="entry name" value="MoeA-like"/>
</dbReference>
<evidence type="ECO:0000256" key="8">
    <source>
        <dbReference type="ARBA" id="ARBA00022842"/>
    </source>
</evidence>
<dbReference type="GO" id="GO:0006777">
    <property type="term" value="P:Mo-molybdopterin cofactor biosynthetic process"/>
    <property type="evidence" value="ECO:0007669"/>
    <property type="project" value="UniProtKB-UniRule"/>
</dbReference>
<name>A0A2A2F9Y1_9GAMM</name>
<evidence type="ECO:0000256" key="6">
    <source>
        <dbReference type="ARBA" id="ARBA00022679"/>
    </source>
</evidence>
<comment type="catalytic activity">
    <reaction evidence="10">
        <text>adenylyl-molybdopterin + molybdate = Mo-molybdopterin + AMP + H(+)</text>
        <dbReference type="Rhea" id="RHEA:35047"/>
        <dbReference type="ChEBI" id="CHEBI:15378"/>
        <dbReference type="ChEBI" id="CHEBI:36264"/>
        <dbReference type="ChEBI" id="CHEBI:62727"/>
        <dbReference type="ChEBI" id="CHEBI:71302"/>
        <dbReference type="ChEBI" id="CHEBI:456215"/>
        <dbReference type="EC" id="2.10.1.1"/>
    </reaction>
</comment>
<dbReference type="SUPFAM" id="SSF53218">
    <property type="entry name" value="Molybdenum cofactor biosynthesis proteins"/>
    <property type="match status" value="1"/>
</dbReference>
<dbReference type="EC" id="2.10.1.1" evidence="11"/>
<dbReference type="AlphaFoldDB" id="A0A2A2F9Y1"/>
<dbReference type="SUPFAM" id="SSF63867">
    <property type="entry name" value="MoeA C-terminal domain-like"/>
    <property type="match status" value="1"/>
</dbReference>
<dbReference type="InterPro" id="IPR036688">
    <property type="entry name" value="MoeA_C_domain_IV_sf"/>
</dbReference>
<dbReference type="NCBIfam" id="NF045515">
    <property type="entry name" value="Glp_gephyrin"/>
    <property type="match status" value="1"/>
</dbReference>
<comment type="caution">
    <text evidence="13">The sequence shown here is derived from an EMBL/GenBank/DDBJ whole genome shotgun (WGS) entry which is preliminary data.</text>
</comment>
<evidence type="ECO:0000256" key="10">
    <source>
        <dbReference type="ARBA" id="ARBA00047317"/>
    </source>
</evidence>
<dbReference type="GO" id="GO:0061599">
    <property type="term" value="F:molybdopterin molybdotransferase activity"/>
    <property type="evidence" value="ECO:0007669"/>
    <property type="project" value="UniProtKB-UniRule"/>
</dbReference>
<evidence type="ECO:0000256" key="1">
    <source>
        <dbReference type="ARBA" id="ARBA00001946"/>
    </source>
</evidence>
<keyword evidence="8 11" id="KW-0460">Magnesium</keyword>
<dbReference type="FunFam" id="3.40.980.10:FF:000004">
    <property type="entry name" value="Molybdopterin molybdenumtransferase"/>
    <property type="match status" value="1"/>
</dbReference>
<dbReference type="Gene3D" id="2.40.340.10">
    <property type="entry name" value="MoeA, C-terminal, domain IV"/>
    <property type="match status" value="1"/>
</dbReference>
<comment type="pathway">
    <text evidence="3 11">Cofactor biosynthesis; molybdopterin biosynthesis.</text>
</comment>
<dbReference type="Pfam" id="PF00994">
    <property type="entry name" value="MoCF_biosynth"/>
    <property type="match status" value="1"/>
</dbReference>
<dbReference type="PANTHER" id="PTHR10192:SF5">
    <property type="entry name" value="GEPHYRIN"/>
    <property type="match status" value="1"/>
</dbReference>
<dbReference type="GO" id="GO:0046872">
    <property type="term" value="F:metal ion binding"/>
    <property type="evidence" value="ECO:0007669"/>
    <property type="project" value="UniProtKB-UniRule"/>
</dbReference>
<dbReference type="Proteomes" id="UP000218896">
    <property type="component" value="Unassembled WGS sequence"/>
</dbReference>
<dbReference type="InterPro" id="IPR005110">
    <property type="entry name" value="MoeA_linker/N"/>
</dbReference>
<feature type="domain" description="MoaB/Mog" evidence="12">
    <location>
        <begin position="179"/>
        <end position="316"/>
    </location>
</feature>
<evidence type="ECO:0000256" key="7">
    <source>
        <dbReference type="ARBA" id="ARBA00022723"/>
    </source>
</evidence>
<dbReference type="Gene3D" id="3.40.980.10">
    <property type="entry name" value="MoaB/Mog-like domain"/>
    <property type="match status" value="1"/>
</dbReference>
<dbReference type="SMART" id="SM00852">
    <property type="entry name" value="MoCF_biosynth"/>
    <property type="match status" value="1"/>
</dbReference>
<dbReference type="PANTHER" id="PTHR10192">
    <property type="entry name" value="MOLYBDOPTERIN BIOSYNTHESIS PROTEIN"/>
    <property type="match status" value="1"/>
</dbReference>
<dbReference type="Pfam" id="PF03453">
    <property type="entry name" value="MoeA_N"/>
    <property type="match status" value="1"/>
</dbReference>
<evidence type="ECO:0000256" key="5">
    <source>
        <dbReference type="ARBA" id="ARBA00022505"/>
    </source>
</evidence>
<evidence type="ECO:0000256" key="4">
    <source>
        <dbReference type="ARBA" id="ARBA00010763"/>
    </source>
</evidence>
<evidence type="ECO:0000256" key="9">
    <source>
        <dbReference type="ARBA" id="ARBA00023150"/>
    </source>
</evidence>
<reference evidence="13 14" key="1">
    <citation type="submission" date="2017-08" db="EMBL/GenBank/DDBJ databases">
        <title>Halovibrio sewagensis sp. nov., isolated from wastewater of high salinity.</title>
        <authorList>
            <person name="Dong X."/>
            <person name="Zhang G."/>
        </authorList>
    </citation>
    <scope>NUCLEOTIDE SEQUENCE [LARGE SCALE GENOMIC DNA]</scope>
    <source>
        <strain evidence="13 14">YL5-2</strain>
    </source>
</reference>
<dbReference type="RefSeq" id="WP_095616340.1">
    <property type="nucleotide sequence ID" value="NZ_NSKD01000001.1"/>
</dbReference>
<dbReference type="CDD" id="cd00887">
    <property type="entry name" value="MoeA"/>
    <property type="match status" value="1"/>
</dbReference>
<organism evidence="13 14">
    <name type="scientific">Halovibrio salipaludis</name>
    <dbReference type="NCBI Taxonomy" id="2032626"/>
    <lineage>
        <taxon>Bacteria</taxon>
        <taxon>Pseudomonadati</taxon>
        <taxon>Pseudomonadota</taxon>
        <taxon>Gammaproteobacteria</taxon>
        <taxon>Oceanospirillales</taxon>
        <taxon>Halomonadaceae</taxon>
        <taxon>Halovibrio</taxon>
    </lineage>
</organism>
<dbReference type="Gene3D" id="3.90.105.10">
    <property type="entry name" value="Molybdopterin biosynthesis moea protein, domain 2"/>
    <property type="match status" value="1"/>
</dbReference>
<keyword evidence="6 11" id="KW-0808">Transferase</keyword>
<evidence type="ECO:0000256" key="11">
    <source>
        <dbReference type="RuleBase" id="RU365090"/>
    </source>
</evidence>
<dbReference type="EMBL" id="NSKD01000001">
    <property type="protein sequence ID" value="PAU82246.1"/>
    <property type="molecule type" value="Genomic_DNA"/>
</dbReference>
<keyword evidence="7 11" id="KW-0479">Metal-binding</keyword>
<dbReference type="GO" id="GO:0005829">
    <property type="term" value="C:cytosol"/>
    <property type="evidence" value="ECO:0007669"/>
    <property type="project" value="TreeGrafter"/>
</dbReference>
<comment type="cofactor">
    <cofactor evidence="1 11">
        <name>Mg(2+)</name>
        <dbReference type="ChEBI" id="CHEBI:18420"/>
    </cofactor>
</comment>
<dbReference type="UniPathway" id="UPA00344"/>
<keyword evidence="5 11" id="KW-0500">Molybdenum</keyword>
<dbReference type="Gene3D" id="2.170.190.11">
    <property type="entry name" value="Molybdopterin biosynthesis moea protein, domain 3"/>
    <property type="match status" value="1"/>
</dbReference>
<dbReference type="NCBIfam" id="TIGR00177">
    <property type="entry name" value="molyb_syn"/>
    <property type="match status" value="1"/>
</dbReference>
<evidence type="ECO:0000313" key="14">
    <source>
        <dbReference type="Proteomes" id="UP000218896"/>
    </source>
</evidence>
<dbReference type="InterPro" id="IPR036425">
    <property type="entry name" value="MoaB/Mog-like_dom_sf"/>
</dbReference>
<gene>
    <name evidence="13" type="ORF">CK501_03630</name>
</gene>
<dbReference type="OrthoDB" id="9804758at2"/>
<evidence type="ECO:0000313" key="13">
    <source>
        <dbReference type="EMBL" id="PAU82246.1"/>
    </source>
</evidence>
<dbReference type="SUPFAM" id="SSF63882">
    <property type="entry name" value="MoeA N-terminal region -like"/>
    <property type="match status" value="1"/>
</dbReference>
<dbReference type="InterPro" id="IPR036135">
    <property type="entry name" value="MoeA_linker/N_sf"/>
</dbReference>
<dbReference type="InterPro" id="IPR005111">
    <property type="entry name" value="MoeA_C_domain_IV"/>
</dbReference>
<accession>A0A2A2F9Y1</accession>
<dbReference type="InterPro" id="IPR001453">
    <property type="entry name" value="MoaB/Mog_dom"/>
</dbReference>
<comment type="similarity">
    <text evidence="4 11">Belongs to the MoeA family.</text>
</comment>
<dbReference type="Pfam" id="PF03454">
    <property type="entry name" value="MoeA_C"/>
    <property type="match status" value="1"/>
</dbReference>
<sequence>MAGTDTLISVDEARTQLMKAARVLPGTETTPLDDAVERILAESPVSAVQVPPANNSAVDGYALRAADAGAGTLPVSQRVPAGQAPEPLATGTAARIFTGAAIPEGADTVVMQENTEPEGERVRLLQSPGVGQNIRPAGQDIDTGDTLINAGTRLDPWHLGLLASAGLPAITTFRPLRVAIISSGDELIPPGQPLAPGQIHNSNQPMLTALVRAAGWEPVPFHTMADTLEATRDTLAQATEQADAIITTGGVSVGEEDHIRDAIRALGELDLWRMAIKPGKPLAFGHINETPVLGLPGNPAAVLVTFLVLGRPFLRACQGEDGELMPRPCTMPAGFSVERPQSRREFQRVRCRSIEGRTWLESAPTQSSGVLSSACWSHGLAIIPEHQTLEVGDPVSFLPFSELLHG</sequence>
<protein>
    <recommendedName>
        <fullName evidence="11">Molybdopterin molybdenumtransferase</fullName>
        <ecNumber evidence="11">2.10.1.1</ecNumber>
    </recommendedName>
</protein>
<proteinExistence type="inferred from homology"/>
<keyword evidence="14" id="KW-1185">Reference proteome</keyword>
<evidence type="ECO:0000256" key="2">
    <source>
        <dbReference type="ARBA" id="ARBA00002901"/>
    </source>
</evidence>
<evidence type="ECO:0000256" key="3">
    <source>
        <dbReference type="ARBA" id="ARBA00005046"/>
    </source>
</evidence>